<dbReference type="Proteomes" id="UP000226192">
    <property type="component" value="Unassembled WGS sequence"/>
</dbReference>
<feature type="region of interest" description="Disordered" evidence="1">
    <location>
        <begin position="291"/>
        <end position="409"/>
    </location>
</feature>
<feature type="region of interest" description="Disordered" evidence="1">
    <location>
        <begin position="36"/>
        <end position="87"/>
    </location>
</feature>
<name>A0A2C5XEX2_9HYPO</name>
<feature type="compositionally biased region" description="Gly residues" evidence="1">
    <location>
        <begin position="333"/>
        <end position="343"/>
    </location>
</feature>
<feature type="compositionally biased region" description="Low complexity" evidence="1">
    <location>
        <begin position="353"/>
        <end position="366"/>
    </location>
</feature>
<dbReference type="AlphaFoldDB" id="A0A2C5XEX2"/>
<feature type="compositionally biased region" description="Low complexity" evidence="1">
    <location>
        <begin position="383"/>
        <end position="397"/>
    </location>
</feature>
<evidence type="ECO:0000313" key="2">
    <source>
        <dbReference type="EMBL" id="PHH60108.1"/>
    </source>
</evidence>
<sequence length="572" mass="62630">MNFDINNHYIAAGLRRGEFRRQDPSDDLLESLRKSTGSATTCLPGAEGQPLYVTDGTAPPQICRLPDSRDKSPERAPNSASEFIPDDSSGYTFEITGPLHTNGFMRVPVLENSKLIITTWGRAALQNRMALETSRAPELVGPLIVKAGDTGFNVSESQRLYVEFKRRPLSLAAETTIRSFGTIETLKPHFDPELLEELHGYGYTFLMNGPFFVTIDDIDLYIPTGERINFNTWGPEGDHNMGQMDYYSEPSFHGPGDIIIGERLYKFPEGARGTIASRIGKMSDQMTIRQFGLRPGETRKKPTVGDEEPPEFGEWAKNKWTSATIGSSSPGGSHPGGSHGGGDTMTPEGQGWSRGKSSSAGPSSTSEDAQSMHGVGSSTTRWQSGGASSGISGAGQSDTGHGGDADDQQGWSRMQNQVCWYENTLAYKVLDGNRPTFLMPRGEKFLSEDQKTKATKDPYSCSRVSQVTIRRYCSGSSIRCTTDDGRLRGRVDDPFTPASETTYDPVPLLVCNDVPRVAGIENGDLLCFRKLQSGQRVALRCIPGPDNTAQDCFGRHPEFENGWFNVTELSLL</sequence>
<keyword evidence="3" id="KW-1185">Reference proteome</keyword>
<reference evidence="2 3" key="1">
    <citation type="submission" date="2017-06" db="EMBL/GenBank/DDBJ databases">
        <title>Ant-infecting Ophiocordyceps genomes reveal a high diversity of potential behavioral manipulation genes and a possible major role for enterotoxins.</title>
        <authorList>
            <person name="De Bekker C."/>
            <person name="Evans H.C."/>
            <person name="Brachmann A."/>
            <person name="Hughes D.P."/>
        </authorList>
    </citation>
    <scope>NUCLEOTIDE SEQUENCE [LARGE SCALE GENOMIC DNA]</scope>
    <source>
        <strain evidence="2 3">Map64</strain>
    </source>
</reference>
<dbReference type="EMBL" id="NJET01000163">
    <property type="protein sequence ID" value="PHH60108.1"/>
    <property type="molecule type" value="Genomic_DNA"/>
</dbReference>
<accession>A0A2C5XEX2</accession>
<protein>
    <submittedName>
        <fullName evidence="2">Uncharacterized protein</fullName>
    </submittedName>
</protein>
<gene>
    <name evidence="2" type="ORF">CDD81_2110</name>
</gene>
<evidence type="ECO:0000256" key="1">
    <source>
        <dbReference type="SAM" id="MobiDB-lite"/>
    </source>
</evidence>
<comment type="caution">
    <text evidence="2">The sequence shown here is derived from an EMBL/GenBank/DDBJ whole genome shotgun (WGS) entry which is preliminary data.</text>
</comment>
<proteinExistence type="predicted"/>
<organism evidence="2 3">
    <name type="scientific">Ophiocordyceps australis</name>
    <dbReference type="NCBI Taxonomy" id="1399860"/>
    <lineage>
        <taxon>Eukaryota</taxon>
        <taxon>Fungi</taxon>
        <taxon>Dikarya</taxon>
        <taxon>Ascomycota</taxon>
        <taxon>Pezizomycotina</taxon>
        <taxon>Sordariomycetes</taxon>
        <taxon>Hypocreomycetidae</taxon>
        <taxon>Hypocreales</taxon>
        <taxon>Ophiocordycipitaceae</taxon>
        <taxon>Ophiocordyceps</taxon>
    </lineage>
</organism>
<evidence type="ECO:0000313" key="3">
    <source>
        <dbReference type="Proteomes" id="UP000226192"/>
    </source>
</evidence>